<reference evidence="1" key="2">
    <citation type="journal article" date="2015" name="Fish Shellfish Immunol.">
        <title>Early steps in the European eel (Anguilla anguilla)-Vibrio vulnificus interaction in the gills: Role of the RtxA13 toxin.</title>
        <authorList>
            <person name="Callol A."/>
            <person name="Pajuelo D."/>
            <person name="Ebbesson L."/>
            <person name="Teles M."/>
            <person name="MacKenzie S."/>
            <person name="Amaro C."/>
        </authorList>
    </citation>
    <scope>NUCLEOTIDE SEQUENCE</scope>
</reference>
<organism evidence="1">
    <name type="scientific">Anguilla anguilla</name>
    <name type="common">European freshwater eel</name>
    <name type="synonym">Muraena anguilla</name>
    <dbReference type="NCBI Taxonomy" id="7936"/>
    <lineage>
        <taxon>Eukaryota</taxon>
        <taxon>Metazoa</taxon>
        <taxon>Chordata</taxon>
        <taxon>Craniata</taxon>
        <taxon>Vertebrata</taxon>
        <taxon>Euteleostomi</taxon>
        <taxon>Actinopterygii</taxon>
        <taxon>Neopterygii</taxon>
        <taxon>Teleostei</taxon>
        <taxon>Anguilliformes</taxon>
        <taxon>Anguillidae</taxon>
        <taxon>Anguilla</taxon>
    </lineage>
</organism>
<dbReference type="AlphaFoldDB" id="A0A0E9PBP2"/>
<evidence type="ECO:0000313" key="1">
    <source>
        <dbReference type="EMBL" id="JAH01450.1"/>
    </source>
</evidence>
<protein>
    <submittedName>
        <fullName evidence="1">Uncharacterized protein</fullName>
    </submittedName>
</protein>
<name>A0A0E9PBP2_ANGAN</name>
<dbReference type="EMBL" id="GBXM01107127">
    <property type="protein sequence ID" value="JAH01450.1"/>
    <property type="molecule type" value="Transcribed_RNA"/>
</dbReference>
<proteinExistence type="predicted"/>
<reference evidence="1" key="1">
    <citation type="submission" date="2014-11" db="EMBL/GenBank/DDBJ databases">
        <authorList>
            <person name="Amaro Gonzalez C."/>
        </authorList>
    </citation>
    <scope>NUCLEOTIDE SEQUENCE</scope>
</reference>
<accession>A0A0E9PBP2</accession>
<sequence>MTQLILGICLGMFIIVTKYLRPCLVCLKLHNITTRTTIKTNV</sequence>